<evidence type="ECO:0000313" key="2">
    <source>
        <dbReference type="Proteomes" id="UP001165082"/>
    </source>
</evidence>
<accession>A0A9W7E403</accession>
<protein>
    <submittedName>
        <fullName evidence="1">Uncharacterized protein</fullName>
    </submittedName>
</protein>
<keyword evidence="2" id="KW-1185">Reference proteome</keyword>
<dbReference type="Proteomes" id="UP001165082">
    <property type="component" value="Unassembled WGS sequence"/>
</dbReference>
<name>A0A9W7E403_9STRA</name>
<feature type="non-terminal residue" evidence="1">
    <location>
        <position position="1"/>
    </location>
</feature>
<organism evidence="1 2">
    <name type="scientific">Triparma retinervis</name>
    <dbReference type="NCBI Taxonomy" id="2557542"/>
    <lineage>
        <taxon>Eukaryota</taxon>
        <taxon>Sar</taxon>
        <taxon>Stramenopiles</taxon>
        <taxon>Ochrophyta</taxon>
        <taxon>Bolidophyceae</taxon>
        <taxon>Parmales</taxon>
        <taxon>Triparmaceae</taxon>
        <taxon>Triparma</taxon>
    </lineage>
</organism>
<reference evidence="1" key="1">
    <citation type="submission" date="2022-07" db="EMBL/GenBank/DDBJ databases">
        <title>Genome analysis of Parmales, a sister group of diatoms, reveals the evolutionary specialization of diatoms from phago-mixotrophs to photoautotrophs.</title>
        <authorList>
            <person name="Ban H."/>
            <person name="Sato S."/>
            <person name="Yoshikawa S."/>
            <person name="Kazumasa Y."/>
            <person name="Nakamura Y."/>
            <person name="Ichinomiya M."/>
            <person name="Saitoh K."/>
            <person name="Sato N."/>
            <person name="Blanc-Mathieu R."/>
            <person name="Endo H."/>
            <person name="Kuwata A."/>
            <person name="Ogata H."/>
        </authorList>
    </citation>
    <scope>NUCLEOTIDE SEQUENCE</scope>
</reference>
<comment type="caution">
    <text evidence="1">The sequence shown here is derived from an EMBL/GenBank/DDBJ whole genome shotgun (WGS) entry which is preliminary data.</text>
</comment>
<sequence length="315" mass="36033">SACDEALEESFSFLKERRRTKYDKLAGELASLPNVPMKTHDGEGVKFDAVMELFMGAFGMEREASGSSAKEIAAYKSKVKLGRLFMEAKLGIVAFKLKHTNLLMAAFSRYDKMKNRKDTRGLYTFKDFKDLLKLGVGVDLSLWGVDDMGERKSLNLFNAWHNNMETEVGWEQYLEEHGMLDSEGEDMASFRAMQKGVKDHRWKNDQRNEADKRMSVMLHHESIKDLEQKKQGHHKHHKLSNDVKNTFYKLSHGNNQEVAFAEKLEVSRGAWAAKVSFAKTLYSHDIYVSESSVFVNIKEEGIKGGLQEMEEEGEE</sequence>
<dbReference type="EMBL" id="BRXZ01002657">
    <property type="protein sequence ID" value="GMH67309.1"/>
    <property type="molecule type" value="Genomic_DNA"/>
</dbReference>
<evidence type="ECO:0000313" key="1">
    <source>
        <dbReference type="EMBL" id="GMH67309.1"/>
    </source>
</evidence>
<proteinExistence type="predicted"/>
<dbReference type="AlphaFoldDB" id="A0A9W7E403"/>
<gene>
    <name evidence="1" type="ORF">TrRE_jg4203</name>
</gene>